<name>A0A0G4GT60_VITBC</name>
<feature type="non-terminal residue" evidence="1">
    <location>
        <position position="1"/>
    </location>
</feature>
<dbReference type="Proteomes" id="UP000041254">
    <property type="component" value="Unassembled WGS sequence"/>
</dbReference>
<dbReference type="VEuPathDB" id="CryptoDB:Vbra_4606"/>
<gene>
    <name evidence="1" type="ORF">Vbra_4606</name>
</gene>
<dbReference type="EMBL" id="CDMY01000797">
    <property type="protein sequence ID" value="CEM33852.1"/>
    <property type="molecule type" value="Genomic_DNA"/>
</dbReference>
<reference evidence="1 2" key="1">
    <citation type="submission" date="2014-11" db="EMBL/GenBank/DDBJ databases">
        <authorList>
            <person name="Zhu J."/>
            <person name="Qi W."/>
            <person name="Song R."/>
        </authorList>
    </citation>
    <scope>NUCLEOTIDE SEQUENCE [LARGE SCALE GENOMIC DNA]</scope>
</reference>
<accession>A0A0G4GT60</accession>
<dbReference type="InParanoid" id="A0A0G4GT60"/>
<proteinExistence type="predicted"/>
<sequence>RVLYSSHSAKWSFNDIRFSSTLLGAIKEARYDVSPTRNIIVFNNGCWAEGSCCQEFVVPRVCGTSYGDHRADIVSSCQRLPGSKYLIFYASPRLIDVSASKGETNKVCPDTGNSLRAWRYSTSYSGSVL</sequence>
<evidence type="ECO:0000313" key="2">
    <source>
        <dbReference type="Proteomes" id="UP000041254"/>
    </source>
</evidence>
<keyword evidence="2" id="KW-1185">Reference proteome</keyword>
<protein>
    <submittedName>
        <fullName evidence="1">Uncharacterized protein</fullName>
    </submittedName>
</protein>
<evidence type="ECO:0000313" key="1">
    <source>
        <dbReference type="EMBL" id="CEM33852.1"/>
    </source>
</evidence>
<dbReference type="AlphaFoldDB" id="A0A0G4GT60"/>
<organism evidence="1 2">
    <name type="scientific">Vitrella brassicaformis (strain CCMP3155)</name>
    <dbReference type="NCBI Taxonomy" id="1169540"/>
    <lineage>
        <taxon>Eukaryota</taxon>
        <taxon>Sar</taxon>
        <taxon>Alveolata</taxon>
        <taxon>Colpodellida</taxon>
        <taxon>Vitrellaceae</taxon>
        <taxon>Vitrella</taxon>
    </lineage>
</organism>